<dbReference type="Proteomes" id="UP000479132">
    <property type="component" value="Unassembled WGS sequence"/>
</dbReference>
<gene>
    <name evidence="1" type="ORF">G3569_04105</name>
</gene>
<sequence length="385" mass="42077">MFLGLSGCENPGSLDRNIGDNRAEVVVDTLAIGDVSTHSFNFYSGGFQFISAGEFEDPLLGTLKATGLIKPALPSGSEDTLTNDSEMMLRFKLDGGMAYGDSLAEQRFDVYEIDEVWRTESIKLQDDIVLDTEGGPLTSFPIGSTDSLDVPLPGEWVEKYRAFADTADADSVYARSAFGLALVPSNSKKIIAPNVVNTKFVIQNPVEEDTFAVGLNEWAYLLERNEKSLPSGLAAWHSTKEQILSFDFDFSSLDVEGTDISRAELVFYQDTELMDQSLESQSSGVKRPKAKVAQLHLVDPDQLPANIAPGDPLANGFYSTDDDAFHFEVTPQVQRILAGDLAENKKFVITLNNTGLIKTSIIHTSTASTDKQPKLIITSLKNNNK</sequence>
<organism evidence="1 2">
    <name type="scientific">Fodinibius halophilus</name>
    <dbReference type="NCBI Taxonomy" id="1736908"/>
    <lineage>
        <taxon>Bacteria</taxon>
        <taxon>Pseudomonadati</taxon>
        <taxon>Balneolota</taxon>
        <taxon>Balneolia</taxon>
        <taxon>Balneolales</taxon>
        <taxon>Balneolaceae</taxon>
        <taxon>Fodinibius</taxon>
    </lineage>
</organism>
<keyword evidence="2" id="KW-1185">Reference proteome</keyword>
<protein>
    <submittedName>
        <fullName evidence="1">Uncharacterized protein</fullName>
    </submittedName>
</protein>
<evidence type="ECO:0000313" key="2">
    <source>
        <dbReference type="Proteomes" id="UP000479132"/>
    </source>
</evidence>
<dbReference type="AlphaFoldDB" id="A0A6M1T0L9"/>
<dbReference type="EMBL" id="JAALLS010000003">
    <property type="protein sequence ID" value="NGP87527.1"/>
    <property type="molecule type" value="Genomic_DNA"/>
</dbReference>
<proteinExistence type="predicted"/>
<reference evidence="1 2" key="1">
    <citation type="submission" date="2020-02" db="EMBL/GenBank/DDBJ databases">
        <title>Aliifodinibius halophilus 2W32, complete genome.</title>
        <authorList>
            <person name="Li Y."/>
            <person name="Wu S."/>
        </authorList>
    </citation>
    <scope>NUCLEOTIDE SEQUENCE [LARGE SCALE GENOMIC DNA]</scope>
    <source>
        <strain evidence="1 2">2W32</strain>
    </source>
</reference>
<evidence type="ECO:0000313" key="1">
    <source>
        <dbReference type="EMBL" id="NGP87527.1"/>
    </source>
</evidence>
<comment type="caution">
    <text evidence="1">The sequence shown here is derived from an EMBL/GenBank/DDBJ whole genome shotgun (WGS) entry which is preliminary data.</text>
</comment>
<accession>A0A6M1T0L9</accession>
<name>A0A6M1T0L9_9BACT</name>